<reference evidence="2 3" key="1">
    <citation type="submission" date="2019-02" db="EMBL/GenBank/DDBJ databases">
        <title>Emended description of the genus Rhodopseudomonas and description of Rhodopseudomonas albus sp. nov., a non-phototrophic, heavy-metal-tolerant bacterium isolated from garden soil.</title>
        <authorList>
            <person name="Bao Z."/>
            <person name="Cao W.W."/>
            <person name="Sato Y."/>
            <person name="Nishizawa T."/>
            <person name="Zhao J."/>
            <person name="Guo Y."/>
            <person name="Ohta H."/>
        </authorList>
    </citation>
    <scope>NUCLEOTIDE SEQUENCE [LARGE SCALE GENOMIC DNA]</scope>
    <source>
        <strain evidence="2 3">SK50-23</strain>
    </source>
</reference>
<evidence type="ECO:0000256" key="1">
    <source>
        <dbReference type="SAM" id="Phobius"/>
    </source>
</evidence>
<proteinExistence type="predicted"/>
<organism evidence="2 3">
    <name type="scientific">Tardiphaga alba</name>
    <dbReference type="NCBI Taxonomy" id="340268"/>
    <lineage>
        <taxon>Bacteria</taxon>
        <taxon>Pseudomonadati</taxon>
        <taxon>Pseudomonadota</taxon>
        <taxon>Alphaproteobacteria</taxon>
        <taxon>Hyphomicrobiales</taxon>
        <taxon>Nitrobacteraceae</taxon>
        <taxon>Tardiphaga</taxon>
    </lineage>
</organism>
<dbReference type="RefSeq" id="WP_211912484.1">
    <property type="nucleotide sequence ID" value="NZ_CP036498.1"/>
</dbReference>
<protein>
    <submittedName>
        <fullName evidence="2">Uncharacterized protein</fullName>
    </submittedName>
</protein>
<gene>
    <name evidence="2" type="ORF">RPMA_08970</name>
</gene>
<evidence type="ECO:0000313" key="2">
    <source>
        <dbReference type="EMBL" id="QUS38940.1"/>
    </source>
</evidence>
<name>A0ABX8A9H9_9BRAD</name>
<keyword evidence="1" id="KW-0812">Transmembrane</keyword>
<feature type="transmembrane region" description="Helical" evidence="1">
    <location>
        <begin position="31"/>
        <end position="51"/>
    </location>
</feature>
<dbReference type="EMBL" id="CP036498">
    <property type="protein sequence ID" value="QUS38940.1"/>
    <property type="molecule type" value="Genomic_DNA"/>
</dbReference>
<evidence type="ECO:0000313" key="3">
    <source>
        <dbReference type="Proteomes" id="UP000682843"/>
    </source>
</evidence>
<dbReference type="Proteomes" id="UP000682843">
    <property type="component" value="Chromosome"/>
</dbReference>
<keyword evidence="1" id="KW-0472">Membrane</keyword>
<feature type="transmembrane region" description="Helical" evidence="1">
    <location>
        <begin position="7"/>
        <end position="25"/>
    </location>
</feature>
<keyword evidence="3" id="KW-1185">Reference proteome</keyword>
<sequence>MLPSTRLKLASSLFGAFWALGMFWWSGTYTVVNAILLAACGAAAGYGWYWLMRGYIARGRVPEH</sequence>
<accession>A0ABX8A9H9</accession>
<keyword evidence="1" id="KW-1133">Transmembrane helix</keyword>